<keyword evidence="1" id="KW-0560">Oxidoreductase</keyword>
<evidence type="ECO:0000256" key="1">
    <source>
        <dbReference type="ARBA" id="ARBA00023002"/>
    </source>
</evidence>
<dbReference type="Proteomes" id="UP000244081">
    <property type="component" value="Unassembled WGS sequence"/>
</dbReference>
<organism evidence="3 4">
    <name type="scientific">Breoghania corrubedonensis</name>
    <dbReference type="NCBI Taxonomy" id="665038"/>
    <lineage>
        <taxon>Bacteria</taxon>
        <taxon>Pseudomonadati</taxon>
        <taxon>Pseudomonadota</taxon>
        <taxon>Alphaproteobacteria</taxon>
        <taxon>Hyphomicrobiales</taxon>
        <taxon>Stappiaceae</taxon>
        <taxon>Breoghania</taxon>
    </lineage>
</organism>
<dbReference type="Gene3D" id="3.50.50.60">
    <property type="entry name" value="FAD/NAD(P)-binding domain"/>
    <property type="match status" value="1"/>
</dbReference>
<dbReference type="GO" id="GO:0016491">
    <property type="term" value="F:oxidoreductase activity"/>
    <property type="evidence" value="ECO:0007669"/>
    <property type="project" value="UniProtKB-KW"/>
</dbReference>
<comment type="caution">
    <text evidence="3">The sequence shown here is derived from an EMBL/GenBank/DDBJ whole genome shotgun (WGS) entry which is preliminary data.</text>
</comment>
<dbReference type="GO" id="GO:0005737">
    <property type="term" value="C:cytoplasm"/>
    <property type="evidence" value="ECO:0007669"/>
    <property type="project" value="TreeGrafter"/>
</dbReference>
<keyword evidence="4" id="KW-1185">Reference proteome</keyword>
<dbReference type="EMBL" id="QAYG01000001">
    <property type="protein sequence ID" value="PTW62424.1"/>
    <property type="molecule type" value="Genomic_DNA"/>
</dbReference>
<proteinExistence type="predicted"/>
<name>A0A2T5VF97_9HYPH</name>
<gene>
    <name evidence="3" type="ORF">C8N35_101467</name>
</gene>
<dbReference type="InterPro" id="IPR006076">
    <property type="entry name" value="FAD-dep_OxRdtase"/>
</dbReference>
<protein>
    <submittedName>
        <fullName evidence="3">Gamma-glutamylputrescine oxidase</fullName>
    </submittedName>
</protein>
<evidence type="ECO:0000313" key="3">
    <source>
        <dbReference type="EMBL" id="PTW62424.1"/>
    </source>
</evidence>
<accession>A0A2T5VF97</accession>
<evidence type="ECO:0000313" key="4">
    <source>
        <dbReference type="Proteomes" id="UP000244081"/>
    </source>
</evidence>
<dbReference type="AlphaFoldDB" id="A0A2T5VF97"/>
<evidence type="ECO:0000259" key="2">
    <source>
        <dbReference type="Pfam" id="PF01266"/>
    </source>
</evidence>
<dbReference type="PANTHER" id="PTHR13847:SF281">
    <property type="entry name" value="FAD DEPENDENT OXIDOREDUCTASE DOMAIN-CONTAINING PROTEIN"/>
    <property type="match status" value="1"/>
</dbReference>
<dbReference type="InterPro" id="IPR036188">
    <property type="entry name" value="FAD/NAD-bd_sf"/>
</dbReference>
<dbReference type="Gene3D" id="3.30.9.10">
    <property type="entry name" value="D-Amino Acid Oxidase, subunit A, domain 2"/>
    <property type="match status" value="1"/>
</dbReference>
<dbReference type="Pfam" id="PF01266">
    <property type="entry name" value="DAO"/>
    <property type="match status" value="1"/>
</dbReference>
<dbReference type="SUPFAM" id="SSF51905">
    <property type="entry name" value="FAD/NAD(P)-binding domain"/>
    <property type="match status" value="1"/>
</dbReference>
<dbReference type="OrthoDB" id="9806601at2"/>
<feature type="domain" description="FAD dependent oxidoreductase" evidence="2">
    <location>
        <begin position="32"/>
        <end position="380"/>
    </location>
</feature>
<sequence>MSVPPYDPACYYTATINDDRPRPVLAERLTADVCVIGGGFTGVSAALHLAEQGFSVILCEEKRIGWGASGRNGGQLHSGQRRDQHWLESHVGKAQARLFWDMAEEAKTLIKDRIARHAIDCDWADGLIHAVHKKAWLADEQREAEQLARDYGYDAIKLLDRDQLAAAIGTDAYFGGYRDAEAGHLHPLNFVLGMARAAEEAGTRIFEGTRVTDIGTGQPITITTEKGEVRATHVVLAANGYLEGLEPATEARVLPINNYILASEPLGERDPIPGNEAVADSRWVVHYWRMSPDRRLIFGGGETYSRRYPANVASFVRRHMAKIYPQFADARIDHAWGGTLAITANRMPYFRRPRSGLYVACGFSGHGVGIANLAGRLIGEAVAGDAGRFDTFAQLPMMAFPGGKWLRTPIQALAMTWFALRDRM</sequence>
<dbReference type="PANTHER" id="PTHR13847">
    <property type="entry name" value="SARCOSINE DEHYDROGENASE-RELATED"/>
    <property type="match status" value="1"/>
</dbReference>
<dbReference type="RefSeq" id="WP_107987996.1">
    <property type="nucleotide sequence ID" value="NZ_QAYG01000001.1"/>
</dbReference>
<reference evidence="3 4" key="1">
    <citation type="submission" date="2018-04" db="EMBL/GenBank/DDBJ databases">
        <title>Genomic Encyclopedia of Archaeal and Bacterial Type Strains, Phase II (KMG-II): from individual species to whole genera.</title>
        <authorList>
            <person name="Goeker M."/>
        </authorList>
    </citation>
    <scope>NUCLEOTIDE SEQUENCE [LARGE SCALE GENOMIC DNA]</scope>
    <source>
        <strain evidence="3 4">DSM 23382</strain>
    </source>
</reference>